<dbReference type="Proteomes" id="UP000017836">
    <property type="component" value="Unassembled WGS sequence"/>
</dbReference>
<evidence type="ECO:0000256" key="3">
    <source>
        <dbReference type="ARBA" id="ARBA00022692"/>
    </source>
</evidence>
<feature type="transmembrane region" description="Helical" evidence="6">
    <location>
        <begin position="274"/>
        <end position="293"/>
    </location>
</feature>
<keyword evidence="3 6" id="KW-0812">Transmembrane</keyword>
<dbReference type="EMBL" id="KI392237">
    <property type="protein sequence ID" value="ERN18357.1"/>
    <property type="molecule type" value="Genomic_DNA"/>
</dbReference>
<evidence type="ECO:0000256" key="5">
    <source>
        <dbReference type="ARBA" id="ARBA00023136"/>
    </source>
</evidence>
<dbReference type="Gene3D" id="1.20.1250.20">
    <property type="entry name" value="MFS general substrate transporter like domains"/>
    <property type="match status" value="1"/>
</dbReference>
<keyword evidence="4 6" id="KW-1133">Transmembrane helix</keyword>
<organism evidence="7 8">
    <name type="scientific">Amborella trichopoda</name>
    <dbReference type="NCBI Taxonomy" id="13333"/>
    <lineage>
        <taxon>Eukaryota</taxon>
        <taxon>Viridiplantae</taxon>
        <taxon>Streptophyta</taxon>
        <taxon>Embryophyta</taxon>
        <taxon>Tracheophyta</taxon>
        <taxon>Spermatophyta</taxon>
        <taxon>Magnoliopsida</taxon>
        <taxon>Amborellales</taxon>
        <taxon>Amborellaceae</taxon>
        <taxon>Amborella</taxon>
    </lineage>
</organism>
<evidence type="ECO:0000313" key="7">
    <source>
        <dbReference type="EMBL" id="ERN18357.1"/>
    </source>
</evidence>
<evidence type="ECO:0000256" key="6">
    <source>
        <dbReference type="SAM" id="Phobius"/>
    </source>
</evidence>
<sequence length="509" mass="55865">MLEAEKAFSFNCYMVASVERFAYKGVASNLVTYLTDVVHQSNGEAAKNVSTWAGLTSMLPLLGAFLTDSYFNRYSTIILSSFFYLSGLVALASLARFPHGKAISSAPIFGSLYLISFGLGGYNPSLQAFGADQLDEEEDGYASSKSLFFKWSYFGICSGSLLGVSILPYIQDTLGWELGFALPAIAMGVCVVCFICGTPLYRHKQCEDGGRTFGSLISALRSVTRKFIGGRTNVASGNVRAIELELPERPIESDIGFVTTPDKKMDIATIAWEVFRLLPIWATFLMFAVILQQPSTFFTKQGSTMKRNIGEKFQIPPAALQSTINLCIIMLMPIYDSILIPILKIITQDDKGIDTLQRIGIGMFFSITSMIIAALTESKRLHSVHPINICWLLPQYVLLGVSDVFMVVGIQEFFYSQVSGGMKTMGIALYLSVFGVGGYLSAILISLVEMLTTMNGASSSWFSDNLSKARLDCYYGLLAVLSIMSMILFVNIAGHYKDDKIDSPNTTMK</sequence>
<gene>
    <name evidence="7" type="ORF">AMTR_s00055p00208320</name>
</gene>
<feature type="transmembrane region" description="Helical" evidence="6">
    <location>
        <begin position="182"/>
        <end position="201"/>
    </location>
</feature>
<dbReference type="GO" id="GO:0016020">
    <property type="term" value="C:membrane"/>
    <property type="evidence" value="ECO:0000318"/>
    <property type="project" value="GO_Central"/>
</dbReference>
<feature type="transmembrane region" description="Helical" evidence="6">
    <location>
        <begin position="74"/>
        <end position="97"/>
    </location>
</feature>
<comment type="subcellular location">
    <subcellularLocation>
        <location evidence="1">Membrane</location>
        <topology evidence="1">Multi-pass membrane protein</topology>
    </subcellularLocation>
</comment>
<evidence type="ECO:0000313" key="8">
    <source>
        <dbReference type="Proteomes" id="UP000017836"/>
    </source>
</evidence>
<dbReference type="Gramene" id="ERN18357">
    <property type="protein sequence ID" value="ERN18357"/>
    <property type="gene ID" value="AMTR_s00055p00208320"/>
</dbReference>
<dbReference type="eggNOG" id="KOG1237">
    <property type="taxonomic scope" value="Eukaryota"/>
</dbReference>
<comment type="similarity">
    <text evidence="2">Belongs to the major facilitator superfamily. Proton-dependent oligopeptide transporter (POT/PTR) (TC 2.A.17) family.</text>
</comment>
<name>U5DAA1_AMBTC</name>
<keyword evidence="5 6" id="KW-0472">Membrane</keyword>
<dbReference type="Pfam" id="PF00854">
    <property type="entry name" value="PTR2"/>
    <property type="match status" value="1"/>
</dbReference>
<dbReference type="InterPro" id="IPR036259">
    <property type="entry name" value="MFS_trans_sf"/>
</dbReference>
<dbReference type="OMA" id="WIQIWNN"/>
<evidence type="ECO:0000256" key="1">
    <source>
        <dbReference type="ARBA" id="ARBA00004141"/>
    </source>
</evidence>
<dbReference type="SUPFAM" id="SSF103473">
    <property type="entry name" value="MFS general substrate transporter"/>
    <property type="match status" value="1"/>
</dbReference>
<feature type="transmembrane region" description="Helical" evidence="6">
    <location>
        <begin position="474"/>
        <end position="493"/>
    </location>
</feature>
<dbReference type="GO" id="GO:0055085">
    <property type="term" value="P:transmembrane transport"/>
    <property type="evidence" value="ECO:0000318"/>
    <property type="project" value="GO_Central"/>
</dbReference>
<dbReference type="GO" id="GO:0022857">
    <property type="term" value="F:transmembrane transporter activity"/>
    <property type="evidence" value="ECO:0000318"/>
    <property type="project" value="GO_Central"/>
</dbReference>
<reference evidence="8" key="1">
    <citation type="journal article" date="2013" name="Science">
        <title>The Amborella genome and the evolution of flowering plants.</title>
        <authorList>
            <consortium name="Amborella Genome Project"/>
        </authorList>
    </citation>
    <scope>NUCLEOTIDE SEQUENCE [LARGE SCALE GENOMIC DNA]</scope>
</reference>
<proteinExistence type="inferred from homology"/>
<dbReference type="AlphaFoldDB" id="U5DAA1"/>
<evidence type="ECO:0000256" key="2">
    <source>
        <dbReference type="ARBA" id="ARBA00005982"/>
    </source>
</evidence>
<evidence type="ECO:0008006" key="9">
    <source>
        <dbReference type="Google" id="ProtNLM"/>
    </source>
</evidence>
<feature type="transmembrane region" description="Helical" evidence="6">
    <location>
        <begin position="151"/>
        <end position="170"/>
    </location>
</feature>
<feature type="transmembrane region" description="Helical" evidence="6">
    <location>
        <begin position="396"/>
        <end position="415"/>
    </location>
</feature>
<dbReference type="PANTHER" id="PTHR11654">
    <property type="entry name" value="OLIGOPEPTIDE TRANSPORTER-RELATED"/>
    <property type="match status" value="1"/>
</dbReference>
<protein>
    <recommendedName>
        <fullName evidence="9">Major facilitator superfamily (MFS) profile domain-containing protein</fullName>
    </recommendedName>
</protein>
<dbReference type="InterPro" id="IPR000109">
    <property type="entry name" value="POT_fam"/>
</dbReference>
<feature type="transmembrane region" description="Helical" evidence="6">
    <location>
        <begin position="103"/>
        <end position="122"/>
    </location>
</feature>
<accession>U5DAA1</accession>
<feature type="transmembrane region" description="Helical" evidence="6">
    <location>
        <begin position="427"/>
        <end position="454"/>
    </location>
</feature>
<dbReference type="HOGENOM" id="CLU_009313_4_1_1"/>
<feature type="transmembrane region" description="Helical" evidence="6">
    <location>
        <begin position="356"/>
        <end position="376"/>
    </location>
</feature>
<evidence type="ECO:0000256" key="4">
    <source>
        <dbReference type="ARBA" id="ARBA00022989"/>
    </source>
</evidence>
<keyword evidence="8" id="KW-1185">Reference proteome</keyword>